<keyword evidence="2" id="KW-1185">Reference proteome</keyword>
<organism evidence="1">
    <name type="scientific">Notodromas monacha</name>
    <dbReference type="NCBI Taxonomy" id="399045"/>
    <lineage>
        <taxon>Eukaryota</taxon>
        <taxon>Metazoa</taxon>
        <taxon>Ecdysozoa</taxon>
        <taxon>Arthropoda</taxon>
        <taxon>Crustacea</taxon>
        <taxon>Oligostraca</taxon>
        <taxon>Ostracoda</taxon>
        <taxon>Podocopa</taxon>
        <taxon>Podocopida</taxon>
        <taxon>Cypridocopina</taxon>
        <taxon>Cypridoidea</taxon>
        <taxon>Cyprididae</taxon>
        <taxon>Notodromas</taxon>
    </lineage>
</organism>
<reference evidence="1" key="1">
    <citation type="submission" date="2020-11" db="EMBL/GenBank/DDBJ databases">
        <authorList>
            <person name="Tran Van P."/>
        </authorList>
    </citation>
    <scope>NUCLEOTIDE SEQUENCE</scope>
</reference>
<dbReference type="Proteomes" id="UP000678499">
    <property type="component" value="Unassembled WGS sequence"/>
</dbReference>
<dbReference type="EMBL" id="CAJPEX010018115">
    <property type="protein sequence ID" value="CAG0925779.1"/>
    <property type="molecule type" value="Genomic_DNA"/>
</dbReference>
<accession>A0A7R9C2L5</accession>
<dbReference type="AlphaFoldDB" id="A0A7R9C2L5"/>
<dbReference type="EMBL" id="OA900152">
    <property type="protein sequence ID" value="CAD7285627.1"/>
    <property type="molecule type" value="Genomic_DNA"/>
</dbReference>
<protein>
    <submittedName>
        <fullName evidence="1">Uncharacterized protein</fullName>
    </submittedName>
</protein>
<gene>
    <name evidence="1" type="ORF">NMOB1V02_LOCUS13229</name>
</gene>
<sequence length="65" mass="7006">MQSAQVISAPPVGCPNPRFVQVLIDMRDEEKSLSSRKRRSIIKVVALIRSASPLPFSAASLAADV</sequence>
<name>A0A7R9C2L5_9CRUS</name>
<evidence type="ECO:0000313" key="1">
    <source>
        <dbReference type="EMBL" id="CAD7285627.1"/>
    </source>
</evidence>
<proteinExistence type="predicted"/>
<feature type="non-terminal residue" evidence="1">
    <location>
        <position position="65"/>
    </location>
</feature>
<evidence type="ECO:0000313" key="2">
    <source>
        <dbReference type="Proteomes" id="UP000678499"/>
    </source>
</evidence>